<dbReference type="PRINTS" id="PR00757">
    <property type="entry name" value="AMINEOXDASEF"/>
</dbReference>
<dbReference type="AlphaFoldDB" id="A0A931HCL0"/>
<reference evidence="7" key="1">
    <citation type="submission" date="2020-11" db="EMBL/GenBank/DDBJ databases">
        <title>Novosphingobium aureum sp. nov., a marine bacterium isolated from sediment of a salt flat.</title>
        <authorList>
            <person name="Yoo Y."/>
            <person name="Kim J.-J."/>
        </authorList>
    </citation>
    <scope>NUCLEOTIDE SEQUENCE</scope>
    <source>
        <strain evidence="7">YJ-S2-02</strain>
    </source>
</reference>
<sequence length="488" mass="52204">MAIDRRTFTLGAAAMGLGAVAAASPLMSGIASAATKAAGESDVLILGAGISGLQAALLLEEMGQSVTILEARDRVGGRIMTLLDQPGYPEMGFNSMAEGYGRGLDIASRAGVTMQEVGARYRMGPPSLLYIGETPLTREEWARFPGNPFPDALKSVMPAEMVGMLVAKNNRLEDWTAWHDPANAKLDISLHEYLRQQGLSDQAIHLAYDIAPYYGMNSYDVSALLTEYNDGFVKAQMAAGMKSLAVKGGNLLLPLELVKQVKGDVLLGREIVAITQDGGDAGGKVTVHCADGGRFSAGKVICTLPFSTLRNVRIEPGLSGIQAQAVQELGYQPISMVFVTAETPFWEQDGLAPGMWTDGLLGNVMPQRYGEDPEQITGFIIQARATLANYWDRMGGDAVKAMVVSRIEQLRPAAKGKIKAHSFFSWSQERFNAGDFSYIAPGQAGWVNEMAKPSGNLHFCGEHTATAARGLEGALESAERVVLEVLGV</sequence>
<evidence type="ECO:0000256" key="5">
    <source>
        <dbReference type="SAM" id="SignalP"/>
    </source>
</evidence>
<protein>
    <submittedName>
        <fullName evidence="7">FAD-dependent oxidoreductase</fullName>
    </submittedName>
</protein>
<dbReference type="InterPro" id="IPR036188">
    <property type="entry name" value="FAD/NAD-bd_sf"/>
</dbReference>
<name>A0A931HCL0_9SPHN</name>
<feature type="binding site" evidence="4">
    <location>
        <position position="51"/>
    </location>
    <ligand>
        <name>FAD</name>
        <dbReference type="ChEBI" id="CHEBI:57692"/>
    </ligand>
</feature>
<keyword evidence="8" id="KW-1185">Reference proteome</keyword>
<dbReference type="PANTHER" id="PTHR43563">
    <property type="entry name" value="AMINE OXIDASE"/>
    <property type="match status" value="1"/>
</dbReference>
<feature type="domain" description="Amine oxidase" evidence="6">
    <location>
        <begin position="50"/>
        <end position="485"/>
    </location>
</feature>
<dbReference type="InterPro" id="IPR001613">
    <property type="entry name" value="Flavin_amine_oxidase"/>
</dbReference>
<keyword evidence="3" id="KW-0560">Oxidoreductase</keyword>
<comment type="similarity">
    <text evidence="2">Belongs to the flavin monoamine oxidase family.</text>
</comment>
<evidence type="ECO:0000256" key="4">
    <source>
        <dbReference type="PIRSR" id="PIRSR601613-1"/>
    </source>
</evidence>
<feature type="chain" id="PRO_5037505053" evidence="5">
    <location>
        <begin position="34"/>
        <end position="488"/>
    </location>
</feature>
<dbReference type="Gene3D" id="3.50.50.60">
    <property type="entry name" value="FAD/NAD(P)-binding domain"/>
    <property type="match status" value="1"/>
</dbReference>
<evidence type="ECO:0000313" key="8">
    <source>
        <dbReference type="Proteomes" id="UP000617634"/>
    </source>
</evidence>
<evidence type="ECO:0000256" key="1">
    <source>
        <dbReference type="ARBA" id="ARBA00001974"/>
    </source>
</evidence>
<dbReference type="InterPro" id="IPR002937">
    <property type="entry name" value="Amino_oxidase"/>
</dbReference>
<dbReference type="RefSeq" id="WP_197163483.1">
    <property type="nucleotide sequence ID" value="NZ_JADZGI010000001.1"/>
</dbReference>
<comment type="caution">
    <text evidence="7">The sequence shown here is derived from an EMBL/GenBank/DDBJ whole genome shotgun (WGS) entry which is preliminary data.</text>
</comment>
<dbReference type="Pfam" id="PF01593">
    <property type="entry name" value="Amino_oxidase"/>
    <property type="match status" value="1"/>
</dbReference>
<evidence type="ECO:0000256" key="3">
    <source>
        <dbReference type="ARBA" id="ARBA00023002"/>
    </source>
</evidence>
<dbReference type="Proteomes" id="UP000617634">
    <property type="component" value="Unassembled WGS sequence"/>
</dbReference>
<dbReference type="InterPro" id="IPR006311">
    <property type="entry name" value="TAT_signal"/>
</dbReference>
<evidence type="ECO:0000313" key="7">
    <source>
        <dbReference type="EMBL" id="MBH0113329.1"/>
    </source>
</evidence>
<keyword evidence="5" id="KW-0732">Signal</keyword>
<gene>
    <name evidence="7" type="ORF">I5E68_10260</name>
</gene>
<dbReference type="InterPro" id="IPR050703">
    <property type="entry name" value="Flavin_MAO"/>
</dbReference>
<dbReference type="PROSITE" id="PS51318">
    <property type="entry name" value="TAT"/>
    <property type="match status" value="1"/>
</dbReference>
<evidence type="ECO:0000259" key="6">
    <source>
        <dbReference type="Pfam" id="PF01593"/>
    </source>
</evidence>
<accession>A0A931HCL0</accession>
<dbReference type="GO" id="GO:0016491">
    <property type="term" value="F:oxidoreductase activity"/>
    <property type="evidence" value="ECO:0007669"/>
    <property type="project" value="UniProtKB-KW"/>
</dbReference>
<feature type="signal peptide" evidence="5">
    <location>
        <begin position="1"/>
        <end position="33"/>
    </location>
</feature>
<dbReference type="SUPFAM" id="SSF54373">
    <property type="entry name" value="FAD-linked reductases, C-terminal domain"/>
    <property type="match status" value="1"/>
</dbReference>
<feature type="binding site" evidence="4">
    <location>
        <begin position="70"/>
        <end position="71"/>
    </location>
    <ligand>
        <name>FAD</name>
        <dbReference type="ChEBI" id="CHEBI:57692"/>
    </ligand>
</feature>
<dbReference type="SUPFAM" id="SSF51905">
    <property type="entry name" value="FAD/NAD(P)-binding domain"/>
    <property type="match status" value="1"/>
</dbReference>
<dbReference type="PANTHER" id="PTHR43563:SF1">
    <property type="entry name" value="AMINE OXIDASE [FLAVIN-CONTAINING] B"/>
    <property type="match status" value="1"/>
</dbReference>
<dbReference type="EMBL" id="JADZGI010000001">
    <property type="protein sequence ID" value="MBH0113329.1"/>
    <property type="molecule type" value="Genomic_DNA"/>
</dbReference>
<comment type="cofactor">
    <cofactor evidence="1">
        <name>FAD</name>
        <dbReference type="ChEBI" id="CHEBI:57692"/>
    </cofactor>
</comment>
<organism evidence="7 8">
    <name type="scientific">Novosphingobium aureum</name>
    <dbReference type="NCBI Taxonomy" id="2792964"/>
    <lineage>
        <taxon>Bacteria</taxon>
        <taxon>Pseudomonadati</taxon>
        <taxon>Pseudomonadota</taxon>
        <taxon>Alphaproteobacteria</taxon>
        <taxon>Sphingomonadales</taxon>
        <taxon>Sphingomonadaceae</taxon>
        <taxon>Novosphingobium</taxon>
    </lineage>
</organism>
<proteinExistence type="inferred from homology"/>
<evidence type="ECO:0000256" key="2">
    <source>
        <dbReference type="ARBA" id="ARBA00005995"/>
    </source>
</evidence>